<dbReference type="RefSeq" id="WP_114897968.1">
    <property type="nucleotide sequence ID" value="NZ_CP031222.1"/>
</dbReference>
<dbReference type="Proteomes" id="UP000253940">
    <property type="component" value="Chromosome"/>
</dbReference>
<reference evidence="2 3" key="1">
    <citation type="submission" date="2018-07" db="EMBL/GenBank/DDBJ databases">
        <title>Genome sequencing of Moraxellaceae gen. HYN0046.</title>
        <authorList>
            <person name="Kim M."/>
            <person name="Yi H."/>
        </authorList>
    </citation>
    <scope>NUCLEOTIDE SEQUENCE [LARGE SCALE GENOMIC DNA]</scope>
    <source>
        <strain evidence="2 3">HYN0046</strain>
    </source>
</reference>
<accession>A0A345P3J9</accession>
<evidence type="ECO:0000256" key="1">
    <source>
        <dbReference type="SAM" id="SignalP"/>
    </source>
</evidence>
<evidence type="ECO:0000313" key="2">
    <source>
        <dbReference type="EMBL" id="AXI01858.1"/>
    </source>
</evidence>
<dbReference type="OrthoDB" id="6074716at2"/>
<feature type="signal peptide" evidence="1">
    <location>
        <begin position="1"/>
        <end position="38"/>
    </location>
</feature>
<keyword evidence="3" id="KW-1185">Reference proteome</keyword>
<evidence type="ECO:0000313" key="3">
    <source>
        <dbReference type="Proteomes" id="UP000253940"/>
    </source>
</evidence>
<organism evidence="2 3">
    <name type="scientific">Aquirhabdus parva</name>
    <dbReference type="NCBI Taxonomy" id="2283318"/>
    <lineage>
        <taxon>Bacteria</taxon>
        <taxon>Pseudomonadati</taxon>
        <taxon>Pseudomonadota</taxon>
        <taxon>Gammaproteobacteria</taxon>
        <taxon>Moraxellales</taxon>
        <taxon>Moraxellaceae</taxon>
        <taxon>Aquirhabdus</taxon>
    </lineage>
</organism>
<dbReference type="AlphaFoldDB" id="A0A345P3J9"/>
<proteinExistence type="predicted"/>
<dbReference type="EMBL" id="CP031222">
    <property type="protein sequence ID" value="AXI01858.1"/>
    <property type="molecule type" value="Genomic_DNA"/>
</dbReference>
<protein>
    <submittedName>
        <fullName evidence="2">Uncharacterized protein</fullName>
    </submittedName>
</protein>
<name>A0A345P3J9_9GAMM</name>
<gene>
    <name evidence="2" type="ORF">HYN46_02565</name>
</gene>
<sequence>MTVQLPVGTTQLVKQIKYNKCSLVLALCSAFFVAPAFALEQASDSEMSDTTGEGLGFFAQDFKFQMPSVAGDASQSGVLDPAKFGSLCQIACGTFDPGQYGSYIYVSPIGPATGGNKTDLYIYGMSISQSGPLTANPDGSVVVPATGLVSGGATAHDKLFSGTGINWGTAADAFGLQVLTSNAVGLDGQAVSGGVPYLQISAPSSTVSTDSSNNIRLGLWMNVLQYDTSTNAATSNATTNSVGVAGPALQIQGIWDGFGINGTQINLYSTPGCPSATCSSGGGVTLGTGNSDYANTLGISGRLRFNSQKNGVLRLSVAESSIGKFDSYEGIYIQNLDINLPLGNLNYQPLILSTNSSGQVSLELARIPNVDTAYKQFYIDYGTSTALGTSGALTPAAGMCTGTSCPSTATHGNLTIGDVYVNNGTAVAGVTINGTTGYATMPNGDLVVPGGANALYTSTGAVAGSAVNGITFKAPGTSGSPTNGAAVNLGTAAISGLMINHMKMTLTGL</sequence>
<feature type="chain" id="PRO_5016626090" evidence="1">
    <location>
        <begin position="39"/>
        <end position="509"/>
    </location>
</feature>
<keyword evidence="1" id="KW-0732">Signal</keyword>
<dbReference type="KEGG" id="mbah:HYN46_02565"/>